<accession>A0ABQ6FKK3</accession>
<feature type="transmembrane region" description="Helical" evidence="6">
    <location>
        <begin position="39"/>
        <end position="60"/>
    </location>
</feature>
<evidence type="ECO:0000256" key="3">
    <source>
        <dbReference type="ARBA" id="ARBA00022692"/>
    </source>
</evidence>
<sequence length="193" mass="20205">MNLVLSMAAFALAASLSPGPVNLVALGAGARHGFRASLRHVTGATVGFTLLLVLTGLGLQEILLRWPGLTDLVRWAGVAFLVYLAIRLAADDGRLAAGPADAGPTLVAGAVMQWLNPKAWLAAVAGTGAYLADGDPARVWLFAGIYFVICYLSVGSWAYAGAHLRRHLDSPARIRAFNRLMAALLAGSALFLI</sequence>
<keyword evidence="5 6" id="KW-0472">Membrane</keyword>
<evidence type="ECO:0000313" key="8">
    <source>
        <dbReference type="Proteomes" id="UP001157167"/>
    </source>
</evidence>
<feature type="transmembrane region" description="Helical" evidence="6">
    <location>
        <begin position="72"/>
        <end position="90"/>
    </location>
</feature>
<dbReference type="RefSeq" id="WP_284189970.1">
    <property type="nucleotide sequence ID" value="NZ_BSPX01000152.1"/>
</dbReference>
<dbReference type="Pfam" id="PF01810">
    <property type="entry name" value="LysE"/>
    <property type="match status" value="1"/>
</dbReference>
<keyword evidence="4 6" id="KW-1133">Transmembrane helix</keyword>
<name>A0ABQ6FKK3_9RHOO</name>
<dbReference type="InterPro" id="IPR001123">
    <property type="entry name" value="LeuE-type"/>
</dbReference>
<dbReference type="EMBL" id="BSPX01000152">
    <property type="protein sequence ID" value="GLT24762.1"/>
    <property type="molecule type" value="Genomic_DNA"/>
</dbReference>
<evidence type="ECO:0000313" key="7">
    <source>
        <dbReference type="EMBL" id="GLT24762.1"/>
    </source>
</evidence>
<organism evidence="7 8">
    <name type="scientific">Zoogloea oryzae</name>
    <dbReference type="NCBI Taxonomy" id="310767"/>
    <lineage>
        <taxon>Bacteria</taxon>
        <taxon>Pseudomonadati</taxon>
        <taxon>Pseudomonadota</taxon>
        <taxon>Betaproteobacteria</taxon>
        <taxon>Rhodocyclales</taxon>
        <taxon>Zoogloeaceae</taxon>
        <taxon>Zoogloea</taxon>
    </lineage>
</organism>
<dbReference type="Proteomes" id="UP001157167">
    <property type="component" value="Unassembled WGS sequence"/>
</dbReference>
<dbReference type="PANTHER" id="PTHR30086:SF20">
    <property type="entry name" value="ARGININE EXPORTER PROTEIN ARGO-RELATED"/>
    <property type="match status" value="1"/>
</dbReference>
<protein>
    <submittedName>
        <fullName evidence="7">Lysine transporter LysE</fullName>
    </submittedName>
</protein>
<comment type="caution">
    <text evidence="7">The sequence shown here is derived from an EMBL/GenBank/DDBJ whole genome shotgun (WGS) entry which is preliminary data.</text>
</comment>
<reference evidence="8" key="1">
    <citation type="journal article" date="2019" name="Int. J. Syst. Evol. Microbiol.">
        <title>The Global Catalogue of Microorganisms (GCM) 10K type strain sequencing project: providing services to taxonomists for standard genome sequencing and annotation.</title>
        <authorList>
            <consortium name="The Broad Institute Genomics Platform"/>
            <consortium name="The Broad Institute Genome Sequencing Center for Infectious Disease"/>
            <person name="Wu L."/>
            <person name="Ma J."/>
        </authorList>
    </citation>
    <scope>NUCLEOTIDE SEQUENCE [LARGE SCALE GENOMIC DNA]</scope>
    <source>
        <strain evidence="8">NBRC 102407</strain>
    </source>
</reference>
<gene>
    <name evidence="7" type="ORF">GCM10007933_42580</name>
</gene>
<keyword evidence="3 6" id="KW-0812">Transmembrane</keyword>
<evidence type="ECO:0000256" key="5">
    <source>
        <dbReference type="ARBA" id="ARBA00023136"/>
    </source>
</evidence>
<dbReference type="PANTHER" id="PTHR30086">
    <property type="entry name" value="ARGININE EXPORTER PROTEIN ARGO"/>
    <property type="match status" value="1"/>
</dbReference>
<keyword evidence="8" id="KW-1185">Reference proteome</keyword>
<keyword evidence="2" id="KW-1003">Cell membrane</keyword>
<evidence type="ECO:0000256" key="2">
    <source>
        <dbReference type="ARBA" id="ARBA00022475"/>
    </source>
</evidence>
<evidence type="ECO:0000256" key="4">
    <source>
        <dbReference type="ARBA" id="ARBA00022989"/>
    </source>
</evidence>
<proteinExistence type="predicted"/>
<comment type="subcellular location">
    <subcellularLocation>
        <location evidence="1">Cell membrane</location>
        <topology evidence="1">Multi-pass membrane protein</topology>
    </subcellularLocation>
</comment>
<evidence type="ECO:0000256" key="1">
    <source>
        <dbReference type="ARBA" id="ARBA00004651"/>
    </source>
</evidence>
<evidence type="ECO:0000256" key="6">
    <source>
        <dbReference type="SAM" id="Phobius"/>
    </source>
</evidence>
<feature type="transmembrane region" description="Helical" evidence="6">
    <location>
        <begin position="139"/>
        <end position="164"/>
    </location>
</feature>